<feature type="compositionally biased region" description="Basic residues" evidence="1">
    <location>
        <begin position="1"/>
        <end position="10"/>
    </location>
</feature>
<dbReference type="EMBL" id="JH688534">
    <property type="protein sequence ID" value="EJD32952.1"/>
    <property type="molecule type" value="Genomic_DNA"/>
</dbReference>
<feature type="compositionally biased region" description="Polar residues" evidence="1">
    <location>
        <begin position="120"/>
        <end position="130"/>
    </location>
</feature>
<evidence type="ECO:0000256" key="1">
    <source>
        <dbReference type="SAM" id="MobiDB-lite"/>
    </source>
</evidence>
<feature type="region of interest" description="Disordered" evidence="1">
    <location>
        <begin position="1"/>
        <end position="134"/>
    </location>
</feature>
<feature type="compositionally biased region" description="Low complexity" evidence="1">
    <location>
        <begin position="48"/>
        <end position="57"/>
    </location>
</feature>
<dbReference type="AlphaFoldDB" id="J0D2T9"/>
<dbReference type="InParanoid" id="J0D2T9"/>
<dbReference type="OrthoDB" id="2994402at2759"/>
<sequence length="535" mass="58596">MSERPKRARKWPTQGPSLVAYRASGKDKPAPGPAPSAAKKTSKRSKPKPTSGRASKAPPKPKAATKKAAVRAPAPEIQLGDEIDLQMSEESRYPGTPDPRHSPTDFPFFSPDKGAEPTEHGSSPVSNNDEPITVDSSDDAQIVISSQDSSPAQFSDDGYESSVHLEELDLLLDIPTPDGDVCMSFAASTTYKTLVRKLHAAIGCSNVTIKPIFRAQTGANPRTKDSKLALNSEETWRVIVDDALTKYKAATAGKGKKAQAERASQPKVKIWLNDDYIQNLQHTRALSNATGGGNGNKKRRGPIDLNALDPADAAPSSYDLSDRQRNASKDVNAEYKSCKIGRCNGPCVRINDRLCRPVSQAMLSTLIDAIANQTPGVTVTNPPQLPVFDIWPGRGAHQDDGRLPQRTSRRSRDRFSPYQPSHHRRYRETSPGYFENRAPTRTPRGPMVAINSTSFTSLNDPSIAQFLNSLHEYPDYARRNLDRLIPAFETRDFYSISSISSYSDLELTQRIPEVSAGNAVFILSAVTQYLRSVPS</sequence>
<protein>
    <submittedName>
        <fullName evidence="2">Uncharacterized protein</fullName>
    </submittedName>
</protein>
<evidence type="ECO:0000313" key="3">
    <source>
        <dbReference type="Proteomes" id="UP000006514"/>
    </source>
</evidence>
<dbReference type="KEGG" id="adl:AURDEDRAFT_177959"/>
<reference evidence="3" key="1">
    <citation type="journal article" date="2012" name="Science">
        <title>The Paleozoic origin of enzymatic lignin decomposition reconstructed from 31 fungal genomes.</title>
        <authorList>
            <person name="Floudas D."/>
            <person name="Binder M."/>
            <person name="Riley R."/>
            <person name="Barry K."/>
            <person name="Blanchette R.A."/>
            <person name="Henrissat B."/>
            <person name="Martinez A.T."/>
            <person name="Otillar R."/>
            <person name="Spatafora J.W."/>
            <person name="Yadav J.S."/>
            <person name="Aerts A."/>
            <person name="Benoit I."/>
            <person name="Boyd A."/>
            <person name="Carlson A."/>
            <person name="Copeland A."/>
            <person name="Coutinho P.M."/>
            <person name="de Vries R.P."/>
            <person name="Ferreira P."/>
            <person name="Findley K."/>
            <person name="Foster B."/>
            <person name="Gaskell J."/>
            <person name="Glotzer D."/>
            <person name="Gorecki P."/>
            <person name="Heitman J."/>
            <person name="Hesse C."/>
            <person name="Hori C."/>
            <person name="Igarashi K."/>
            <person name="Jurgens J.A."/>
            <person name="Kallen N."/>
            <person name="Kersten P."/>
            <person name="Kohler A."/>
            <person name="Kuees U."/>
            <person name="Kumar T.K.A."/>
            <person name="Kuo A."/>
            <person name="LaButti K."/>
            <person name="Larrondo L.F."/>
            <person name="Lindquist E."/>
            <person name="Ling A."/>
            <person name="Lombard V."/>
            <person name="Lucas S."/>
            <person name="Lundell T."/>
            <person name="Martin R."/>
            <person name="McLaughlin D.J."/>
            <person name="Morgenstern I."/>
            <person name="Morin E."/>
            <person name="Murat C."/>
            <person name="Nagy L.G."/>
            <person name="Nolan M."/>
            <person name="Ohm R.A."/>
            <person name="Patyshakuliyeva A."/>
            <person name="Rokas A."/>
            <person name="Ruiz-Duenas F.J."/>
            <person name="Sabat G."/>
            <person name="Salamov A."/>
            <person name="Samejima M."/>
            <person name="Schmutz J."/>
            <person name="Slot J.C."/>
            <person name="St John F."/>
            <person name="Stenlid J."/>
            <person name="Sun H."/>
            <person name="Sun S."/>
            <person name="Syed K."/>
            <person name="Tsang A."/>
            <person name="Wiebenga A."/>
            <person name="Young D."/>
            <person name="Pisabarro A."/>
            <person name="Eastwood D.C."/>
            <person name="Martin F."/>
            <person name="Cullen D."/>
            <person name="Grigoriev I.V."/>
            <person name="Hibbett D.S."/>
        </authorList>
    </citation>
    <scope>NUCLEOTIDE SEQUENCE [LARGE SCALE GENOMIC DNA]</scope>
    <source>
        <strain evidence="3">TFB10046</strain>
    </source>
</reference>
<feature type="region of interest" description="Disordered" evidence="1">
    <location>
        <begin position="286"/>
        <end position="325"/>
    </location>
</feature>
<keyword evidence="3" id="KW-1185">Reference proteome</keyword>
<feature type="region of interest" description="Disordered" evidence="1">
    <location>
        <begin position="392"/>
        <end position="446"/>
    </location>
</feature>
<evidence type="ECO:0000313" key="2">
    <source>
        <dbReference type="EMBL" id="EJD32952.1"/>
    </source>
</evidence>
<name>J0D2T9_AURST</name>
<accession>J0D2T9</accession>
<gene>
    <name evidence="2" type="ORF">AURDEDRAFT_177959</name>
</gene>
<feature type="compositionally biased region" description="Low complexity" evidence="1">
    <location>
        <begin position="303"/>
        <end position="319"/>
    </location>
</feature>
<proteinExistence type="predicted"/>
<dbReference type="Proteomes" id="UP000006514">
    <property type="component" value="Unassembled WGS sequence"/>
</dbReference>
<organism evidence="2 3">
    <name type="scientific">Auricularia subglabra (strain TFB-10046 / SS5)</name>
    <name type="common">White-rot fungus</name>
    <name type="synonym">Auricularia delicata (strain TFB10046)</name>
    <dbReference type="NCBI Taxonomy" id="717982"/>
    <lineage>
        <taxon>Eukaryota</taxon>
        <taxon>Fungi</taxon>
        <taxon>Dikarya</taxon>
        <taxon>Basidiomycota</taxon>
        <taxon>Agaricomycotina</taxon>
        <taxon>Agaricomycetes</taxon>
        <taxon>Auriculariales</taxon>
        <taxon>Auriculariaceae</taxon>
        <taxon>Auricularia</taxon>
    </lineage>
</organism>